<reference evidence="3" key="1">
    <citation type="submission" date="2016-07" db="EMBL/GenBank/DDBJ databases">
        <title>Nontailed viruses are major unrecognized killers of bacteria in the ocean.</title>
        <authorList>
            <person name="Kauffman K."/>
            <person name="Hussain F."/>
            <person name="Yang J."/>
            <person name="Arevalo P."/>
            <person name="Brown J."/>
            <person name="Cutler M."/>
            <person name="Kelly L."/>
            <person name="Polz M.F."/>
        </authorList>
    </citation>
    <scope>NUCLEOTIDE SEQUENCE [LARGE SCALE GENOMIC DNA]</scope>
    <source>
        <strain evidence="3">10N.261.55.E11</strain>
    </source>
</reference>
<dbReference type="Pfam" id="PF13365">
    <property type="entry name" value="Trypsin_2"/>
    <property type="match status" value="1"/>
</dbReference>
<dbReference type="InterPro" id="IPR009003">
    <property type="entry name" value="Peptidase_S1_PA"/>
</dbReference>
<dbReference type="PANTHER" id="PTHR43019:SF23">
    <property type="entry name" value="PROTEASE DO-LIKE 5, CHLOROPLASTIC"/>
    <property type="match status" value="1"/>
</dbReference>
<dbReference type="SUPFAM" id="SSF50494">
    <property type="entry name" value="Trypsin-like serine proteases"/>
    <property type="match status" value="1"/>
</dbReference>
<dbReference type="InterPro" id="IPR001940">
    <property type="entry name" value="Peptidase_S1C"/>
</dbReference>
<gene>
    <name evidence="2" type="ORF">BCU17_05135</name>
</gene>
<dbReference type="GO" id="GO:0006508">
    <property type="term" value="P:proteolysis"/>
    <property type="evidence" value="ECO:0007669"/>
    <property type="project" value="InterPro"/>
</dbReference>
<evidence type="ECO:0000313" key="2">
    <source>
        <dbReference type="EMBL" id="PMJ62325.1"/>
    </source>
</evidence>
<dbReference type="AlphaFoldDB" id="A0A2N7F7X3"/>
<feature type="chain" id="PRO_5014704953" description="Serine protease" evidence="1">
    <location>
        <begin position="26"/>
        <end position="350"/>
    </location>
</feature>
<dbReference type="PROSITE" id="PS51257">
    <property type="entry name" value="PROKAR_LIPOPROTEIN"/>
    <property type="match status" value="1"/>
</dbReference>
<evidence type="ECO:0000313" key="3">
    <source>
        <dbReference type="Proteomes" id="UP000235330"/>
    </source>
</evidence>
<proteinExistence type="predicted"/>
<accession>A0A2N7F7X3</accession>
<comment type="caution">
    <text evidence="2">The sequence shown here is derived from an EMBL/GenBank/DDBJ whole genome shotgun (WGS) entry which is preliminary data.</text>
</comment>
<dbReference type="Proteomes" id="UP000235330">
    <property type="component" value="Unassembled WGS sequence"/>
</dbReference>
<dbReference type="Gene3D" id="2.40.10.10">
    <property type="entry name" value="Trypsin-like serine proteases"/>
    <property type="match status" value="2"/>
</dbReference>
<sequence>MFVKKLLLLCVVSLSLMGCVSSQVAIVDNTAVGNNNIHVVIESDAVEDRIGVGPVILKYLEDKQISSELGHGGKHFAQSGTGSGFLVTENKWLTNYHVIKDLDDITISYAGKNIPATVIATDEHNDLALLEADSGDLKSIKFAPAEVGNSIYVSGYPLSSMLGDYARLTTGNISSLYGFDGNTSNIQITAPISPGNSGGPVTNTDFEAVGVVVSTANTVAMANRIGSLPQGLNFAVSPNVATGFLLQNGVETPQETVDSIQALLSSTALIWNGNSTNQKRTYIAKFTYRYYWDLGNHLSYMRLHLIDSNTGETILKSSLEADSMGIQGPVYDMMDKITSELAVGHNQTNM</sequence>
<name>A0A2N7F7X3_VIBSP</name>
<evidence type="ECO:0008006" key="4">
    <source>
        <dbReference type="Google" id="ProtNLM"/>
    </source>
</evidence>
<dbReference type="EMBL" id="MCWU01000057">
    <property type="protein sequence ID" value="PMJ62325.1"/>
    <property type="molecule type" value="Genomic_DNA"/>
</dbReference>
<feature type="signal peptide" evidence="1">
    <location>
        <begin position="1"/>
        <end position="25"/>
    </location>
</feature>
<keyword evidence="1" id="KW-0732">Signal</keyword>
<organism evidence="2 3">
    <name type="scientific">Vibrio splendidus</name>
    <dbReference type="NCBI Taxonomy" id="29497"/>
    <lineage>
        <taxon>Bacteria</taxon>
        <taxon>Pseudomonadati</taxon>
        <taxon>Pseudomonadota</taxon>
        <taxon>Gammaproteobacteria</taxon>
        <taxon>Vibrionales</taxon>
        <taxon>Vibrionaceae</taxon>
        <taxon>Vibrio</taxon>
    </lineage>
</organism>
<dbReference type="GO" id="GO:0004252">
    <property type="term" value="F:serine-type endopeptidase activity"/>
    <property type="evidence" value="ECO:0007669"/>
    <property type="project" value="InterPro"/>
</dbReference>
<protein>
    <recommendedName>
        <fullName evidence="4">Serine protease</fullName>
    </recommendedName>
</protein>
<dbReference type="PANTHER" id="PTHR43019">
    <property type="entry name" value="SERINE ENDOPROTEASE DEGS"/>
    <property type="match status" value="1"/>
</dbReference>
<dbReference type="PRINTS" id="PR00834">
    <property type="entry name" value="PROTEASES2C"/>
</dbReference>
<dbReference type="InterPro" id="IPR043504">
    <property type="entry name" value="Peptidase_S1_PA_chymotrypsin"/>
</dbReference>
<evidence type="ECO:0000256" key="1">
    <source>
        <dbReference type="SAM" id="SignalP"/>
    </source>
</evidence>